<keyword evidence="6" id="KW-0862">Zinc</keyword>
<dbReference type="GO" id="GO:0000796">
    <property type="term" value="C:condensin complex"/>
    <property type="evidence" value="ECO:0007669"/>
    <property type="project" value="InterPro"/>
</dbReference>
<dbReference type="InterPro" id="IPR013087">
    <property type="entry name" value="Znf_C2H2_type"/>
</dbReference>
<feature type="compositionally biased region" description="Acidic residues" evidence="11">
    <location>
        <begin position="774"/>
        <end position="799"/>
    </location>
</feature>
<dbReference type="SUPFAM" id="SSF53300">
    <property type="entry name" value="vWA-like"/>
    <property type="match status" value="1"/>
</dbReference>
<evidence type="ECO:0000256" key="8">
    <source>
        <dbReference type="ARBA" id="ARBA00023163"/>
    </source>
</evidence>
<comment type="similarity">
    <text evidence="2">Belongs to the GTF2H2 family.</text>
</comment>
<dbReference type="OrthoDB" id="362021at2759"/>
<dbReference type="Proteomes" id="UP000823405">
    <property type="component" value="Unassembled WGS sequence"/>
</dbReference>
<feature type="compositionally biased region" description="Acidic residues" evidence="11">
    <location>
        <begin position="1133"/>
        <end position="1156"/>
    </location>
</feature>
<evidence type="ECO:0000256" key="10">
    <source>
        <dbReference type="ARBA" id="ARBA00023242"/>
    </source>
</evidence>
<evidence type="ECO:0000256" key="5">
    <source>
        <dbReference type="ARBA" id="ARBA00022771"/>
    </source>
</evidence>
<evidence type="ECO:0000256" key="4">
    <source>
        <dbReference type="ARBA" id="ARBA00022763"/>
    </source>
</evidence>
<dbReference type="FunFam" id="3.40.50.410:FF:000015">
    <property type="entry name" value="General transcription factor IIH subunit 2"/>
    <property type="match status" value="1"/>
</dbReference>
<dbReference type="SMART" id="SM01047">
    <property type="entry name" value="C1_4"/>
    <property type="match status" value="1"/>
</dbReference>
<evidence type="ECO:0000256" key="6">
    <source>
        <dbReference type="ARBA" id="ARBA00022833"/>
    </source>
</evidence>
<dbReference type="PROSITE" id="PS00028">
    <property type="entry name" value="ZINC_FINGER_C2H2_1"/>
    <property type="match status" value="1"/>
</dbReference>
<keyword evidence="5" id="KW-0863">Zinc-finger</keyword>
<dbReference type="PROSITE" id="PS50234">
    <property type="entry name" value="VWFA"/>
    <property type="match status" value="1"/>
</dbReference>
<keyword evidence="9" id="KW-0234">DNA repair</keyword>
<dbReference type="GO" id="GO:0006357">
    <property type="term" value="P:regulation of transcription by RNA polymerase II"/>
    <property type="evidence" value="ECO:0007669"/>
    <property type="project" value="TreeGrafter"/>
</dbReference>
<dbReference type="EMBL" id="JAAAIN010000056">
    <property type="protein sequence ID" value="KAG0321665.1"/>
    <property type="molecule type" value="Genomic_DNA"/>
</dbReference>
<dbReference type="Pfam" id="PF07975">
    <property type="entry name" value="C1_4"/>
    <property type="match status" value="1"/>
</dbReference>
<protein>
    <recommendedName>
        <fullName evidence="12">VWFA domain-containing protein</fullName>
    </recommendedName>
</protein>
<name>A0A9P6RNX2_9FUNG</name>
<dbReference type="NCBIfam" id="TIGR00622">
    <property type="entry name" value="ssl1"/>
    <property type="match status" value="1"/>
</dbReference>
<feature type="region of interest" description="Disordered" evidence="11">
    <location>
        <begin position="451"/>
        <end position="500"/>
    </location>
</feature>
<reference evidence="13" key="1">
    <citation type="journal article" date="2020" name="Fungal Divers.">
        <title>Resolving the Mortierellaceae phylogeny through synthesis of multi-gene phylogenetics and phylogenomics.</title>
        <authorList>
            <person name="Vandepol N."/>
            <person name="Liber J."/>
            <person name="Desiro A."/>
            <person name="Na H."/>
            <person name="Kennedy M."/>
            <person name="Barry K."/>
            <person name="Grigoriev I.V."/>
            <person name="Miller A.N."/>
            <person name="O'Donnell K."/>
            <person name="Stajich J.E."/>
            <person name="Bonito G."/>
        </authorList>
    </citation>
    <scope>NUCLEOTIDE SEQUENCE</scope>
    <source>
        <strain evidence="13">NVP60</strain>
    </source>
</reference>
<comment type="caution">
    <text evidence="13">The sequence shown here is derived from an EMBL/GenBank/DDBJ whole genome shotgun (WGS) entry which is preliminary data.</text>
</comment>
<feature type="compositionally biased region" description="Acidic residues" evidence="11">
    <location>
        <begin position="660"/>
        <end position="680"/>
    </location>
</feature>
<gene>
    <name evidence="13" type="ORF">BGZ97_010631</name>
</gene>
<proteinExistence type="inferred from homology"/>
<dbReference type="GO" id="GO:0008270">
    <property type="term" value="F:zinc ion binding"/>
    <property type="evidence" value="ECO:0007669"/>
    <property type="project" value="UniProtKB-KW"/>
</dbReference>
<dbReference type="InterPro" id="IPR013083">
    <property type="entry name" value="Znf_RING/FYVE/PHD"/>
</dbReference>
<dbReference type="SUPFAM" id="SSF57889">
    <property type="entry name" value="Cysteine-rich domain"/>
    <property type="match status" value="1"/>
</dbReference>
<keyword evidence="4" id="KW-0227">DNA damage</keyword>
<organism evidence="13 14">
    <name type="scientific">Linnemannia gamsii</name>
    <dbReference type="NCBI Taxonomy" id="64522"/>
    <lineage>
        <taxon>Eukaryota</taxon>
        <taxon>Fungi</taxon>
        <taxon>Fungi incertae sedis</taxon>
        <taxon>Mucoromycota</taxon>
        <taxon>Mortierellomycotina</taxon>
        <taxon>Mortierellomycetes</taxon>
        <taxon>Mortierellales</taxon>
        <taxon>Mortierellaceae</taxon>
        <taxon>Linnemannia</taxon>
    </lineage>
</organism>
<dbReference type="InterPro" id="IPR004595">
    <property type="entry name" value="TFIIH_C1-like_dom"/>
</dbReference>
<dbReference type="InterPro" id="IPR046349">
    <property type="entry name" value="C1-like_sf"/>
</dbReference>
<dbReference type="GO" id="GO:0007076">
    <property type="term" value="P:mitotic chromosome condensation"/>
    <property type="evidence" value="ECO:0007669"/>
    <property type="project" value="InterPro"/>
</dbReference>
<feature type="region of interest" description="Disordered" evidence="11">
    <location>
        <begin position="873"/>
        <end position="908"/>
    </location>
</feature>
<feature type="domain" description="VWFA" evidence="12">
    <location>
        <begin position="82"/>
        <end position="258"/>
    </location>
</feature>
<evidence type="ECO:0000256" key="2">
    <source>
        <dbReference type="ARBA" id="ARBA00006092"/>
    </source>
</evidence>
<keyword evidence="10" id="KW-0539">Nucleus</keyword>
<feature type="region of interest" description="Disordered" evidence="11">
    <location>
        <begin position="1111"/>
        <end position="1160"/>
    </location>
</feature>
<dbReference type="InterPro" id="IPR012170">
    <property type="entry name" value="TFIIH_SSL1/p44"/>
</dbReference>
<feature type="region of interest" description="Disordered" evidence="11">
    <location>
        <begin position="656"/>
        <end position="699"/>
    </location>
</feature>
<evidence type="ECO:0000256" key="1">
    <source>
        <dbReference type="ARBA" id="ARBA00004123"/>
    </source>
</evidence>
<dbReference type="GO" id="GO:0000439">
    <property type="term" value="C:transcription factor TFIIH core complex"/>
    <property type="evidence" value="ECO:0007669"/>
    <property type="project" value="InterPro"/>
</dbReference>
<keyword evidence="3" id="KW-0479">Metal-binding</keyword>
<dbReference type="AlphaFoldDB" id="A0A9P6RNX2"/>
<dbReference type="GO" id="GO:0006351">
    <property type="term" value="P:DNA-templated transcription"/>
    <property type="evidence" value="ECO:0007669"/>
    <property type="project" value="InterPro"/>
</dbReference>
<evidence type="ECO:0000313" key="14">
    <source>
        <dbReference type="Proteomes" id="UP000823405"/>
    </source>
</evidence>
<keyword evidence="7" id="KW-0805">Transcription regulation</keyword>
<dbReference type="InterPro" id="IPR002035">
    <property type="entry name" value="VWF_A"/>
</dbReference>
<evidence type="ECO:0000313" key="13">
    <source>
        <dbReference type="EMBL" id="KAG0321665.1"/>
    </source>
</evidence>
<sequence length="1218" mass="134791">MATNGRRQMFEDDEDIIDVDDSSLMNNQANYAWEEEYKRSWDVLQEDEHGSLAGVVNSLQQAAKRKRLLRDTDPIQRGIIRHLFIIIDLSKAMQEKDLRPSRLSLTFTYLEAFIAEFFDQNPISQIGLVGTKDGLAEKLTELSGNPTEHIRALKLKKFQETGGEPSLQNALEMARGSLVHVPAHGSREILVIMGSLTTTDPGNIHDTITQLTQDNIRASVIALAAEVQVLKVLSTQTKGTFGVAMNEGHYRDLLFEVIPPTAVTTTKSASNLVQMGFPSRSNDSAATLCACHGKLTLGGYICPRCNAKLCDIPTECDICTLTLVSSPLLARSYHHLFPVENFIEVAWKDAAATSQCFSCQKLFLNPHKISLQLQATTDAGRYQCKLCEQTFCADCDVFIHDVLHNCPGCLSQPRRKAGSALNPAARYQDIEVPLGGATELNDDAKEKRLRRMSDMNDRANRRLSFRPFGATGEASAGGDSHGSGGNNLGSPSNKLRPSGQSGLLGVVDSLQAPLPIPVTVSMDSFEQWLKLATDNKINVHNSWNLALIDYFHDMSVLREGDSINFQKASCTLDGCVKVYTSRVDSVATETTKLLGGLATSATKDFSSLSLEKFNLEFAVDPLFKKTSADFDEGGARGLLLNHLSVDVEGKIIFDASDARDDGDDDDDDEEEEEKEEEEDEPRTPTDGDELRARTNKKSSDVESAMIDIQRLRSKFLPSLNQIFSKDICPSLKDFQLSGSSELDFSFLKRFHGDGDGDGEGAGHRDGHDEVFGGGDDDDDGYDDDFGSPADVYDDLDQDQAMDFGQNNDQLGADMQVEDAFGDLDAQIAARQSGPVVEKIMADSAEEIGKEPADMYEYLDSAFLRNWAGPEHWKLRRPRKEKKPDPNAIPEEGAPEDEEAAPKKKGGRAPLVINFLEAEEVDEEELFAPAEASSLLLPPGQLADSRKSTYLLPDDIHFSSKQLLRMFMKPAFIMKSKNKKPQPGFLPQNEEPEPFALTFPDEEFWASHTNNINDGDMTALTDQLDQTQIYNDYDDEDDDYGSQDQGFFAGPGGVGLGGLLGLGLDGDGNDYASQLVTQPKLVKATSINFSKTAKKVDVKKLKDNIWKEMTQQSLKRQVGKDDHDRRQNKKANLEDNEDEGGQGDEREDDDEDDMDDGEYVKKEQRFTEIIGGLSKVYPEHKLRDISVPFCFICLLHLANEKDLEITGSENLSELVIRHN</sequence>
<keyword evidence="8" id="KW-0804">Transcription</keyword>
<dbReference type="Gene3D" id="3.30.40.10">
    <property type="entry name" value="Zinc/RING finger domain, C3HC4 (zinc finger)"/>
    <property type="match status" value="1"/>
</dbReference>
<dbReference type="GO" id="GO:0006289">
    <property type="term" value="P:nucleotide-excision repair"/>
    <property type="evidence" value="ECO:0007669"/>
    <property type="project" value="InterPro"/>
</dbReference>
<comment type="subcellular location">
    <subcellularLocation>
        <location evidence="1">Nucleus</location>
    </subcellularLocation>
</comment>
<dbReference type="SMART" id="SM00327">
    <property type="entry name" value="VWA"/>
    <property type="match status" value="1"/>
</dbReference>
<feature type="region of interest" description="Disordered" evidence="11">
    <location>
        <begin position="751"/>
        <end position="807"/>
    </location>
</feature>
<evidence type="ECO:0000256" key="11">
    <source>
        <dbReference type="SAM" id="MobiDB-lite"/>
    </source>
</evidence>
<dbReference type="InterPro" id="IPR022816">
    <property type="entry name" value="Condensin_barren_su2"/>
</dbReference>
<dbReference type="Gene3D" id="3.40.50.410">
    <property type="entry name" value="von Willebrand factor, type A domain"/>
    <property type="match status" value="1"/>
</dbReference>
<dbReference type="InterPro" id="IPR036465">
    <property type="entry name" value="vWFA_dom_sf"/>
</dbReference>
<dbReference type="Pfam" id="PF04056">
    <property type="entry name" value="Ssl1"/>
    <property type="match status" value="1"/>
</dbReference>
<evidence type="ECO:0000256" key="3">
    <source>
        <dbReference type="ARBA" id="ARBA00022723"/>
    </source>
</evidence>
<keyword evidence="14" id="KW-1185">Reference proteome</keyword>
<feature type="compositionally biased region" description="Basic and acidic residues" evidence="11">
    <location>
        <begin position="751"/>
        <end position="770"/>
    </location>
</feature>
<dbReference type="PANTHER" id="PTHR12695:SF2">
    <property type="entry name" value="GENERAL TRANSCRIPTION FACTOR IIH SUBUNIT 2-RELATED"/>
    <property type="match status" value="1"/>
</dbReference>
<dbReference type="Pfam" id="PF05786">
    <property type="entry name" value="Cnd2"/>
    <property type="match status" value="1"/>
</dbReference>
<evidence type="ECO:0000256" key="9">
    <source>
        <dbReference type="ARBA" id="ARBA00023204"/>
    </source>
</evidence>
<evidence type="ECO:0000256" key="7">
    <source>
        <dbReference type="ARBA" id="ARBA00023015"/>
    </source>
</evidence>
<dbReference type="PANTHER" id="PTHR12695">
    <property type="entry name" value="GENERAL TRANSCRIPTION FACTOR IIH SUBUNIT 2"/>
    <property type="match status" value="1"/>
</dbReference>
<feature type="compositionally biased region" description="Basic and acidic residues" evidence="11">
    <location>
        <begin position="451"/>
        <end position="460"/>
    </location>
</feature>
<dbReference type="GO" id="GO:0005675">
    <property type="term" value="C:transcription factor TFIIH holo complex"/>
    <property type="evidence" value="ECO:0007669"/>
    <property type="project" value="TreeGrafter"/>
</dbReference>
<dbReference type="InterPro" id="IPR007198">
    <property type="entry name" value="Ssl1-like"/>
</dbReference>
<accession>A0A9P6RNX2</accession>
<feature type="compositionally biased region" description="Basic and acidic residues" evidence="11">
    <location>
        <begin position="681"/>
        <end position="699"/>
    </location>
</feature>
<dbReference type="CDD" id="cd01453">
    <property type="entry name" value="vWA_transcription_factor_IIH_type"/>
    <property type="match status" value="1"/>
</dbReference>
<evidence type="ECO:0000259" key="12">
    <source>
        <dbReference type="PROSITE" id="PS50234"/>
    </source>
</evidence>